<dbReference type="InterPro" id="IPR052998">
    <property type="entry name" value="Hetero-Diels-Alderase-like"/>
</dbReference>
<dbReference type="AlphaFoldDB" id="A0A7W4IUC8"/>
<protein>
    <recommendedName>
        <fullName evidence="3">Major royal jelly protein</fullName>
    </recommendedName>
</protein>
<proteinExistence type="predicted"/>
<organism evidence="1 2">
    <name type="scientific">Gluconacetobacter aggeris</name>
    <dbReference type="NCBI Taxonomy" id="1286186"/>
    <lineage>
        <taxon>Bacteria</taxon>
        <taxon>Pseudomonadati</taxon>
        <taxon>Pseudomonadota</taxon>
        <taxon>Alphaproteobacteria</taxon>
        <taxon>Acetobacterales</taxon>
        <taxon>Acetobacteraceae</taxon>
        <taxon>Gluconacetobacter</taxon>
    </lineage>
</organism>
<sequence>MTRSIPAKITSIAEFPMHTMPENLVVRADGSILVVASPQREVWYVPVPTGDLPVKPILLHTFAEKQLAQSFVEAAPDIFYVFTYGDAVLHRFDLRGWTPGEPVSPTKVLQFEPPAGPNGSCLLAPGVMLVADCVEGLIWRIDLTDGGAGATARVWLKHDTMSAGGGHPPVKFSDTQQVPFPGINGLRYGPKTRHVYYTTSSLSLFMRVAVDQQTLEPAGEPEHLADIENVDDLCLDENLGVAYITRHPDHMIARASLEPGSSGPISAAGDPFTDALIGPTSIDWGHGPNDYGRVAYVPTDGGVIKLPPDKRLRPARLIRIEFDIDADTSH</sequence>
<evidence type="ECO:0000313" key="2">
    <source>
        <dbReference type="Proteomes" id="UP000559860"/>
    </source>
</evidence>
<dbReference type="PANTHER" id="PTHR42060">
    <property type="entry name" value="NHL REPEAT-CONTAINING PROTEIN-RELATED"/>
    <property type="match status" value="1"/>
</dbReference>
<dbReference type="SUPFAM" id="SSF63829">
    <property type="entry name" value="Calcium-dependent phosphotriesterase"/>
    <property type="match status" value="1"/>
</dbReference>
<dbReference type="Gene3D" id="2.120.10.30">
    <property type="entry name" value="TolB, C-terminal domain"/>
    <property type="match status" value="1"/>
</dbReference>
<name>A0A7W4IUC8_9PROT</name>
<gene>
    <name evidence="1" type="ORF">HLH36_12775</name>
</gene>
<dbReference type="RefSeq" id="WP_182986730.1">
    <property type="nucleotide sequence ID" value="NZ_JABEQD010000008.1"/>
</dbReference>
<dbReference type="PANTHER" id="PTHR42060:SF1">
    <property type="entry name" value="NHL REPEAT-CONTAINING PROTEIN"/>
    <property type="match status" value="1"/>
</dbReference>
<evidence type="ECO:0008006" key="3">
    <source>
        <dbReference type="Google" id="ProtNLM"/>
    </source>
</evidence>
<dbReference type="InterPro" id="IPR011042">
    <property type="entry name" value="6-blade_b-propeller_TolB-like"/>
</dbReference>
<reference evidence="1 2" key="1">
    <citation type="submission" date="2020-04" db="EMBL/GenBank/DDBJ databases">
        <title>Description of novel Gluconacetobacter.</title>
        <authorList>
            <person name="Sombolestani A."/>
        </authorList>
    </citation>
    <scope>NUCLEOTIDE SEQUENCE [LARGE SCALE GENOMIC DNA]</scope>
    <source>
        <strain evidence="1 2">LMG 27801</strain>
    </source>
</reference>
<accession>A0A7W4IUC8</accession>
<keyword evidence="2" id="KW-1185">Reference proteome</keyword>
<dbReference type="Proteomes" id="UP000559860">
    <property type="component" value="Unassembled WGS sequence"/>
</dbReference>
<comment type="caution">
    <text evidence="1">The sequence shown here is derived from an EMBL/GenBank/DDBJ whole genome shotgun (WGS) entry which is preliminary data.</text>
</comment>
<dbReference type="EMBL" id="JABEQD010000008">
    <property type="protein sequence ID" value="MBB2169216.1"/>
    <property type="molecule type" value="Genomic_DNA"/>
</dbReference>
<evidence type="ECO:0000313" key="1">
    <source>
        <dbReference type="EMBL" id="MBB2169216.1"/>
    </source>
</evidence>